<dbReference type="InterPro" id="IPR002048">
    <property type="entry name" value="EF_hand_dom"/>
</dbReference>
<dbReference type="PROSITE" id="PS00018">
    <property type="entry name" value="EF_HAND_1"/>
    <property type="match status" value="3"/>
</dbReference>
<organism evidence="3 4">
    <name type="scientific">Luteolibacter algae</name>
    <dbReference type="NCBI Taxonomy" id="454151"/>
    <lineage>
        <taxon>Bacteria</taxon>
        <taxon>Pseudomonadati</taxon>
        <taxon>Verrucomicrobiota</taxon>
        <taxon>Verrucomicrobiia</taxon>
        <taxon>Verrucomicrobiales</taxon>
        <taxon>Verrucomicrobiaceae</taxon>
        <taxon>Luteolibacter</taxon>
    </lineage>
</organism>
<dbReference type="Proteomes" id="UP001597375">
    <property type="component" value="Unassembled WGS sequence"/>
</dbReference>
<dbReference type="SUPFAM" id="SSF47473">
    <property type="entry name" value="EF-hand"/>
    <property type="match status" value="1"/>
</dbReference>
<feature type="signal peptide" evidence="1">
    <location>
        <begin position="1"/>
        <end position="17"/>
    </location>
</feature>
<proteinExistence type="predicted"/>
<reference evidence="4" key="1">
    <citation type="journal article" date="2019" name="Int. J. Syst. Evol. Microbiol.">
        <title>The Global Catalogue of Microorganisms (GCM) 10K type strain sequencing project: providing services to taxonomists for standard genome sequencing and annotation.</title>
        <authorList>
            <consortium name="The Broad Institute Genomics Platform"/>
            <consortium name="The Broad Institute Genome Sequencing Center for Infectious Disease"/>
            <person name="Wu L."/>
            <person name="Ma J."/>
        </authorList>
    </citation>
    <scope>NUCLEOTIDE SEQUENCE [LARGE SCALE GENOMIC DNA]</scope>
    <source>
        <strain evidence="4">CGMCC 4.7106</strain>
    </source>
</reference>
<keyword evidence="4" id="KW-1185">Reference proteome</keyword>
<dbReference type="EMBL" id="JBHUIT010000002">
    <property type="protein sequence ID" value="MFD2255591.1"/>
    <property type="molecule type" value="Genomic_DNA"/>
</dbReference>
<evidence type="ECO:0000313" key="3">
    <source>
        <dbReference type="EMBL" id="MFD2255591.1"/>
    </source>
</evidence>
<dbReference type="InterPro" id="IPR011992">
    <property type="entry name" value="EF-hand-dom_pair"/>
</dbReference>
<dbReference type="InterPro" id="IPR018247">
    <property type="entry name" value="EF_Hand_1_Ca_BS"/>
</dbReference>
<keyword evidence="1" id="KW-0732">Signal</keyword>
<dbReference type="Pfam" id="PF13202">
    <property type="entry name" value="EF-hand_5"/>
    <property type="match status" value="1"/>
</dbReference>
<gene>
    <name evidence="3" type="ORF">ACFSSA_02795</name>
</gene>
<feature type="domain" description="EF-hand" evidence="2">
    <location>
        <begin position="221"/>
        <end position="240"/>
    </location>
</feature>
<comment type="caution">
    <text evidence="3">The sequence shown here is derived from an EMBL/GenBank/DDBJ whole genome shotgun (WGS) entry which is preliminary data.</text>
</comment>
<name>A0ABW5D7L2_9BACT</name>
<sequence>MKISLLCLFGLSAALHAEVSPETEKVLTETSEISSRHIRLALSEVDESGEKLVPLVSALRRMGFGNPPPVHPEMKKSEAELAQMPEKDRKIYEDHHAERLSRMAQMGQADVEYLKDLDLDKNLKLDEAEIRDSIRGQLVFLLEDKMKVDGDGDGKLNIKEYSLGVPVRGEIEEDGVDWHQRGHFEGDDLNKDGMIDESEVVSHFAADLGLKAVQVHLAASLSNLDGNEDGKIDQSEYSEFAADDETVWKHLKGDSDTVPVSEIWQRTYWLPVSEMLPLLE</sequence>
<evidence type="ECO:0000259" key="2">
    <source>
        <dbReference type="Pfam" id="PF13202"/>
    </source>
</evidence>
<dbReference type="Gene3D" id="1.10.238.10">
    <property type="entry name" value="EF-hand"/>
    <property type="match status" value="1"/>
</dbReference>
<evidence type="ECO:0000313" key="4">
    <source>
        <dbReference type="Proteomes" id="UP001597375"/>
    </source>
</evidence>
<accession>A0ABW5D7L2</accession>
<dbReference type="RefSeq" id="WP_386818248.1">
    <property type="nucleotide sequence ID" value="NZ_JBHUIT010000002.1"/>
</dbReference>
<protein>
    <recommendedName>
        <fullName evidence="2">EF-hand domain-containing protein</fullName>
    </recommendedName>
</protein>
<evidence type="ECO:0000256" key="1">
    <source>
        <dbReference type="SAM" id="SignalP"/>
    </source>
</evidence>
<feature type="chain" id="PRO_5047187632" description="EF-hand domain-containing protein" evidence="1">
    <location>
        <begin position="18"/>
        <end position="280"/>
    </location>
</feature>